<dbReference type="InterPro" id="IPR010291">
    <property type="entry name" value="Ion_channel_UNC-93"/>
</dbReference>
<sequence>MERKETPLDDIASSIASGHDVAPDRISEKAEEATTVHWYRSTLFNIFLVGVISLTQSGLWAALNNTGAGGQQKPYLVIGSTAIIFGVMTIGCPLAAILLNRIGPKPMLIVSTLGLAPYSASLYLNNRYGLEWYVLFGAVLTGISASAAWTTDTAIAITYAPLQQMGTYLAICLGLRELGQILGAAIALSVNHSIDHLGKVSYKTYLIFIGIECLGLPLAFLFSSPRKALRSDGLTVASVVQHRRAQLSFNDVLSVLRQKWLLLLIPVSICFQWNNAYQGIYLTSYFTVRTRTLASLTLKVDRPTKAKCIVVSFSVFVVSLLAWQISNEYKYSQEASTSIDWTSKEFGRAFTVHILVRFFNEAHVVAVFWFVGAFTSDPRAIASGCGLVNGFEALGSTISNAIGSSAKIAPGINLWIAFALFTASIGPTVRVAWMVPKTPQGHDGMAVRGLESERYGKSMAPIRIAAPEPVVSSAKVDSEISPRTTAFRGKFLWVNHDANNMKARPNRHQVFTHVQSQYRPWKKRHNLIASKTPSTSLVPSGSDPHVDEEGHPKDVPSPSSILRKGNSDPFSALPVTVGPEENQLIVFYRDFYLKYQYGGSYPTREHLARRDWKDSTKGLQDIGIAHGSFARWGYMVKNPRLYATACMHQLKATQSLQRKIASGADLQTYDNYMHLNMLYSAETLRRNAAGARVHGEMLRSMFEEAWSRGTLDYTLLVYQVHNDVQTGASLLVPTVFDFEEFVPTVLSSLKRSCIDLTELTDSESESVRASMNSSISGSLADVFVETRSFWASLRKKANPLDDTEPASVVLVNSLTPLRNIGKLVSLYIVIRDRLKWKLELSQRVVLLAHAFLTLAAIYTTKSVDCDAWILGRPLFDMRPEIIPALRNSLVEFNTIAVDSERQKFATARVWALYVGAMCEQQSLLHAETDARCFFHNHLAIEAGALGLTSWKAIHPVLEGFVYSDKMRPSGELWFNRLMAAPATTEPAKPATAHDAHNS</sequence>
<name>A0A0N0NN48_9EURO</name>
<feature type="transmembrane region" description="Helical" evidence="6">
    <location>
        <begin position="202"/>
        <end position="222"/>
    </location>
</feature>
<dbReference type="OrthoDB" id="4140097at2759"/>
<evidence type="ECO:0000256" key="3">
    <source>
        <dbReference type="ARBA" id="ARBA00022989"/>
    </source>
</evidence>
<keyword evidence="3 6" id="KW-1133">Transmembrane helix</keyword>
<proteinExistence type="predicted"/>
<evidence type="ECO:0000313" key="7">
    <source>
        <dbReference type="EMBL" id="KPI41201.1"/>
    </source>
</evidence>
<keyword evidence="2 6" id="KW-0812">Transmembrane</keyword>
<feature type="transmembrane region" description="Helical" evidence="6">
    <location>
        <begin position="308"/>
        <end position="326"/>
    </location>
</feature>
<evidence type="ECO:0000256" key="4">
    <source>
        <dbReference type="ARBA" id="ARBA00023136"/>
    </source>
</evidence>
<feature type="region of interest" description="Disordered" evidence="5">
    <location>
        <begin position="529"/>
        <end position="563"/>
    </location>
</feature>
<feature type="transmembrane region" description="Helical" evidence="6">
    <location>
        <begin position="75"/>
        <end position="99"/>
    </location>
</feature>
<comment type="subcellular location">
    <subcellularLocation>
        <location evidence="1">Membrane</location>
        <topology evidence="1">Multi-pass membrane protein</topology>
    </subcellularLocation>
</comment>
<evidence type="ECO:0000256" key="6">
    <source>
        <dbReference type="SAM" id="Phobius"/>
    </source>
</evidence>
<gene>
    <name evidence="7" type="ORF">AB675_8112</name>
</gene>
<organism evidence="7 8">
    <name type="scientific">Cyphellophora attinorum</name>
    <dbReference type="NCBI Taxonomy" id="1664694"/>
    <lineage>
        <taxon>Eukaryota</taxon>
        <taxon>Fungi</taxon>
        <taxon>Dikarya</taxon>
        <taxon>Ascomycota</taxon>
        <taxon>Pezizomycotina</taxon>
        <taxon>Eurotiomycetes</taxon>
        <taxon>Chaetothyriomycetidae</taxon>
        <taxon>Chaetothyriales</taxon>
        <taxon>Cyphellophoraceae</taxon>
        <taxon>Cyphellophora</taxon>
    </lineage>
</organism>
<evidence type="ECO:0000256" key="1">
    <source>
        <dbReference type="ARBA" id="ARBA00004141"/>
    </source>
</evidence>
<feature type="transmembrane region" description="Helical" evidence="6">
    <location>
        <begin position="43"/>
        <end position="63"/>
    </location>
</feature>
<feature type="transmembrane region" description="Helical" evidence="6">
    <location>
        <begin position="167"/>
        <end position="190"/>
    </location>
</feature>
<accession>A0A0N0NN48</accession>
<dbReference type="InterPro" id="IPR036259">
    <property type="entry name" value="MFS_trans_sf"/>
</dbReference>
<dbReference type="InterPro" id="IPR051617">
    <property type="entry name" value="UNC-93-like_regulator"/>
</dbReference>
<feature type="compositionally biased region" description="Basic and acidic residues" evidence="5">
    <location>
        <begin position="544"/>
        <end position="554"/>
    </location>
</feature>
<evidence type="ECO:0000313" key="8">
    <source>
        <dbReference type="Proteomes" id="UP000038010"/>
    </source>
</evidence>
<reference evidence="7 8" key="1">
    <citation type="submission" date="2015-06" db="EMBL/GenBank/DDBJ databases">
        <title>Draft genome of the ant-associated black yeast Phialophora attae CBS 131958.</title>
        <authorList>
            <person name="Moreno L.F."/>
            <person name="Stielow B.J."/>
            <person name="de Hoog S."/>
            <person name="Vicente V.A."/>
            <person name="Weiss V.A."/>
            <person name="de Vries M."/>
            <person name="Cruz L.M."/>
            <person name="Souza E.M."/>
        </authorList>
    </citation>
    <scope>NUCLEOTIDE SEQUENCE [LARGE SCALE GENOMIC DNA]</scope>
    <source>
        <strain evidence="7 8">CBS 131958</strain>
    </source>
</reference>
<dbReference type="GO" id="GO:0016020">
    <property type="term" value="C:membrane"/>
    <property type="evidence" value="ECO:0007669"/>
    <property type="project" value="UniProtKB-SubCell"/>
</dbReference>
<dbReference type="EMBL" id="LFJN01000010">
    <property type="protein sequence ID" value="KPI41201.1"/>
    <property type="molecule type" value="Genomic_DNA"/>
</dbReference>
<feature type="compositionally biased region" description="Polar residues" evidence="5">
    <location>
        <begin position="529"/>
        <end position="539"/>
    </location>
</feature>
<comment type="caution">
    <text evidence="7">The sequence shown here is derived from an EMBL/GenBank/DDBJ whole genome shotgun (WGS) entry which is preliminary data.</text>
</comment>
<evidence type="ECO:0000256" key="2">
    <source>
        <dbReference type="ARBA" id="ARBA00022692"/>
    </source>
</evidence>
<dbReference type="Pfam" id="PF05978">
    <property type="entry name" value="UNC-93"/>
    <property type="match status" value="1"/>
</dbReference>
<protein>
    <submittedName>
        <fullName evidence="7">Putative membrane protein</fullName>
    </submittedName>
</protein>
<feature type="transmembrane region" description="Helical" evidence="6">
    <location>
        <begin position="130"/>
        <end position="155"/>
    </location>
</feature>
<dbReference type="SUPFAM" id="SSF103473">
    <property type="entry name" value="MFS general substrate transporter"/>
    <property type="match status" value="1"/>
</dbReference>
<feature type="transmembrane region" description="Helical" evidence="6">
    <location>
        <begin position="106"/>
        <end position="124"/>
    </location>
</feature>
<dbReference type="VEuPathDB" id="FungiDB:AB675_8112"/>
<dbReference type="AlphaFoldDB" id="A0A0N0NN48"/>
<dbReference type="Proteomes" id="UP000038010">
    <property type="component" value="Unassembled WGS sequence"/>
</dbReference>
<keyword evidence="4 6" id="KW-0472">Membrane</keyword>
<keyword evidence="8" id="KW-1185">Reference proteome</keyword>
<dbReference type="Gene3D" id="1.20.1250.20">
    <property type="entry name" value="MFS general substrate transporter like domains"/>
    <property type="match status" value="1"/>
</dbReference>
<dbReference type="PANTHER" id="PTHR23294">
    <property type="entry name" value="ET TRANSLATION PRODUCT-RELATED"/>
    <property type="match status" value="1"/>
</dbReference>
<dbReference type="GeneID" id="28740412"/>
<dbReference type="PANTHER" id="PTHR23294:SF57">
    <property type="entry name" value="CINA C-TERMINAL DOMAIN-CONTAINING PROTEIN"/>
    <property type="match status" value="1"/>
</dbReference>
<dbReference type="RefSeq" id="XP_018001164.1">
    <property type="nucleotide sequence ID" value="XM_018148533.1"/>
</dbReference>
<evidence type="ECO:0000256" key="5">
    <source>
        <dbReference type="SAM" id="MobiDB-lite"/>
    </source>
</evidence>